<dbReference type="InterPro" id="IPR025178">
    <property type="entry name" value="Lnb_N"/>
</dbReference>
<proteinExistence type="predicted"/>
<organism evidence="2 3">
    <name type="scientific">Chroococcidiopsis thermalis (strain PCC 7203)</name>
    <dbReference type="NCBI Taxonomy" id="251229"/>
    <lineage>
        <taxon>Bacteria</taxon>
        <taxon>Bacillati</taxon>
        <taxon>Cyanobacteriota</taxon>
        <taxon>Cyanophyceae</taxon>
        <taxon>Chroococcidiopsidales</taxon>
        <taxon>Chroococcidiopsidaceae</taxon>
        <taxon>Chroococcidiopsis</taxon>
    </lineage>
</organism>
<name>K9U3M2_CHRTP</name>
<dbReference type="HOGENOM" id="CLU_741133_0_0_3"/>
<dbReference type="Pfam" id="PF13387">
    <property type="entry name" value="Lnb_N"/>
    <property type="match status" value="1"/>
</dbReference>
<protein>
    <recommendedName>
        <fullName evidence="1">Lnb N-terminal periplasmic domain-containing protein</fullName>
    </recommendedName>
</protein>
<accession>K9U3M2</accession>
<dbReference type="EMBL" id="CP003597">
    <property type="protein sequence ID" value="AFY89415.1"/>
    <property type="molecule type" value="Genomic_DNA"/>
</dbReference>
<reference evidence="2 3" key="1">
    <citation type="submission" date="2012-06" db="EMBL/GenBank/DDBJ databases">
        <title>Finished chromosome of genome of Chroococcidiopsis thermalis PCC 7203.</title>
        <authorList>
            <consortium name="US DOE Joint Genome Institute"/>
            <person name="Gugger M."/>
            <person name="Coursin T."/>
            <person name="Rippka R."/>
            <person name="Tandeau De Marsac N."/>
            <person name="Huntemann M."/>
            <person name="Wei C.-L."/>
            <person name="Han J."/>
            <person name="Detter J.C."/>
            <person name="Han C."/>
            <person name="Tapia R."/>
            <person name="Davenport K."/>
            <person name="Daligault H."/>
            <person name="Erkkila T."/>
            <person name="Gu W."/>
            <person name="Munk A.C.C."/>
            <person name="Teshima H."/>
            <person name="Xu Y."/>
            <person name="Chain P."/>
            <person name="Chen A."/>
            <person name="Krypides N."/>
            <person name="Mavromatis K."/>
            <person name="Markowitz V."/>
            <person name="Szeto E."/>
            <person name="Ivanova N."/>
            <person name="Mikhailova N."/>
            <person name="Ovchinnikova G."/>
            <person name="Pagani I."/>
            <person name="Pati A."/>
            <person name="Goodwin L."/>
            <person name="Peters L."/>
            <person name="Pitluck S."/>
            <person name="Woyke T."/>
            <person name="Kerfeld C."/>
        </authorList>
    </citation>
    <scope>NUCLEOTIDE SEQUENCE [LARGE SCALE GENOMIC DNA]</scope>
    <source>
        <strain evidence="2 3">PCC 7203</strain>
    </source>
</reference>
<dbReference type="RefSeq" id="WP_015155958.1">
    <property type="nucleotide sequence ID" value="NC_019695.1"/>
</dbReference>
<evidence type="ECO:0000259" key="1">
    <source>
        <dbReference type="Pfam" id="PF13387"/>
    </source>
</evidence>
<sequence length="357" mass="40393">MLQYLQRKAVKILALTVVPLLTFTPIVYAQSGRIVPAAANKNKVCICDPKDPFDPRARMPQGPFKGRCMSCKQRSVRLLSPLETIPYNAAPDMLVIANFNYKGKYWVAKIPKNAVEDVIFQIQYYNVLPSPYTAHSQIRFRLKPGYEAILVPQSIGVAPTEIRMRDFVYAANAMLVEGGEWNPATGLFDFFAIAHEFISLEDRIKDAFEYKLTDRVEQIRLALTPQQKQELLMSAILQGDRDRTNSMYDTLNKNCTSEVLRAVDRTIGYNPKLAQKGKPEVFISMPTGPAVDEALFKGNLTPDKLNKIIIERLAQLSKIPIPTPPYEAIVRRKLVNSKSKIANLEVEFPREFNSSRP</sequence>
<gene>
    <name evidence="2" type="ORF">Chro_4010</name>
</gene>
<dbReference type="eggNOG" id="ENOG5033MX0">
    <property type="taxonomic scope" value="Bacteria"/>
</dbReference>
<keyword evidence="3" id="KW-1185">Reference proteome</keyword>
<dbReference type="OrthoDB" id="9997075at2"/>
<dbReference type="Proteomes" id="UP000010384">
    <property type="component" value="Chromosome"/>
</dbReference>
<dbReference type="STRING" id="251229.Chro_4010"/>
<dbReference type="InParanoid" id="K9U3M2"/>
<evidence type="ECO:0000313" key="2">
    <source>
        <dbReference type="EMBL" id="AFY89415.1"/>
    </source>
</evidence>
<evidence type="ECO:0000313" key="3">
    <source>
        <dbReference type="Proteomes" id="UP000010384"/>
    </source>
</evidence>
<dbReference type="KEGG" id="cthe:Chro_4010"/>
<dbReference type="AlphaFoldDB" id="K9U3M2"/>
<feature type="domain" description="Lnb N-terminal periplasmic" evidence="1">
    <location>
        <begin position="106"/>
        <end position="268"/>
    </location>
</feature>